<dbReference type="InterPro" id="IPR002347">
    <property type="entry name" value="SDR_fam"/>
</dbReference>
<dbReference type="PANTHER" id="PTHR42879:SF2">
    <property type="entry name" value="3-OXOACYL-[ACYL-CARRIER-PROTEIN] REDUCTASE FABG"/>
    <property type="match status" value="1"/>
</dbReference>
<reference evidence="4" key="1">
    <citation type="submission" date="2016-10" db="EMBL/GenBank/DDBJ databases">
        <authorList>
            <person name="Varghese N."/>
            <person name="Submissions S."/>
        </authorList>
    </citation>
    <scope>NUCLEOTIDE SEQUENCE [LARGE SCALE GENOMIC DNA]</scope>
    <source>
        <strain evidence="4">GAS369</strain>
    </source>
</reference>
<dbReference type="Proteomes" id="UP000243904">
    <property type="component" value="Chromosome I"/>
</dbReference>
<proteinExistence type="inferred from homology"/>
<dbReference type="PRINTS" id="PR00081">
    <property type="entry name" value="GDHRDH"/>
</dbReference>
<comment type="similarity">
    <text evidence="1 2">Belongs to the short-chain dehydrogenases/reductases (SDR) family.</text>
</comment>
<dbReference type="InterPro" id="IPR036291">
    <property type="entry name" value="NAD(P)-bd_dom_sf"/>
</dbReference>
<dbReference type="InterPro" id="IPR020904">
    <property type="entry name" value="Sc_DH/Rdtase_CS"/>
</dbReference>
<dbReference type="AlphaFoldDB" id="A0A1H2BHW7"/>
<sequence length="259" mass="26936">MLEGAVAFVTGAGSGIGRGVALCLASHGAAVIVSDVSAEISDAAAADIKAAGGRGFAVAHDVTQWEKAAAALAHGARLAGGPIDILVNCAGLYFSAPFHELLPEAHERLYAVNVSGVFAMCQAAIPDMKVRRHGKIVNIASVSGKDPFARSASYGSSKSAVIGMTKSLAKELGPYNINVNSVCPGLVYTKMQEDQCRRIADETGRQPEDVWRQRLAAVPLGRGQEPSDIGEAVAFLASDRARNITGQSLNVCGGQQMMD</sequence>
<dbReference type="InterPro" id="IPR050259">
    <property type="entry name" value="SDR"/>
</dbReference>
<dbReference type="PROSITE" id="PS00061">
    <property type="entry name" value="ADH_SHORT"/>
    <property type="match status" value="1"/>
</dbReference>
<dbReference type="Gene3D" id="3.40.50.720">
    <property type="entry name" value="NAD(P)-binding Rossmann-like Domain"/>
    <property type="match status" value="1"/>
</dbReference>
<dbReference type="PANTHER" id="PTHR42879">
    <property type="entry name" value="3-OXOACYL-(ACYL-CARRIER-PROTEIN) REDUCTASE"/>
    <property type="match status" value="1"/>
</dbReference>
<dbReference type="SUPFAM" id="SSF51735">
    <property type="entry name" value="NAD(P)-binding Rossmann-fold domains"/>
    <property type="match status" value="1"/>
</dbReference>
<dbReference type="EMBL" id="LT629750">
    <property type="protein sequence ID" value="SDT57910.1"/>
    <property type="molecule type" value="Genomic_DNA"/>
</dbReference>
<dbReference type="GO" id="GO:0032787">
    <property type="term" value="P:monocarboxylic acid metabolic process"/>
    <property type="evidence" value="ECO:0007669"/>
    <property type="project" value="UniProtKB-ARBA"/>
</dbReference>
<evidence type="ECO:0000256" key="2">
    <source>
        <dbReference type="RuleBase" id="RU000363"/>
    </source>
</evidence>
<organism evidence="3 4">
    <name type="scientific">Bradyrhizobium canariense</name>
    <dbReference type="NCBI Taxonomy" id="255045"/>
    <lineage>
        <taxon>Bacteria</taxon>
        <taxon>Pseudomonadati</taxon>
        <taxon>Pseudomonadota</taxon>
        <taxon>Alphaproteobacteria</taxon>
        <taxon>Hyphomicrobiales</taxon>
        <taxon>Nitrobacteraceae</taxon>
        <taxon>Bradyrhizobium</taxon>
    </lineage>
</organism>
<dbReference type="FunFam" id="3.40.50.720:FF:000084">
    <property type="entry name" value="Short-chain dehydrogenase reductase"/>
    <property type="match status" value="1"/>
</dbReference>
<evidence type="ECO:0000313" key="3">
    <source>
        <dbReference type="EMBL" id="SDT57910.1"/>
    </source>
</evidence>
<dbReference type="Pfam" id="PF00106">
    <property type="entry name" value="adh_short"/>
    <property type="match status" value="1"/>
</dbReference>
<dbReference type="PRINTS" id="PR00080">
    <property type="entry name" value="SDRFAMILY"/>
</dbReference>
<evidence type="ECO:0000313" key="4">
    <source>
        <dbReference type="Proteomes" id="UP000243904"/>
    </source>
</evidence>
<gene>
    <name evidence="3" type="ORF">SAMN05444158_7205</name>
</gene>
<name>A0A1H2BHW7_9BRAD</name>
<dbReference type="NCBIfam" id="NF005559">
    <property type="entry name" value="PRK07231.1"/>
    <property type="match status" value="1"/>
</dbReference>
<accession>A0A1H2BHW7</accession>
<evidence type="ECO:0000256" key="1">
    <source>
        <dbReference type="ARBA" id="ARBA00006484"/>
    </source>
</evidence>
<keyword evidence="4" id="KW-1185">Reference proteome</keyword>
<dbReference type="RefSeq" id="WP_146690695.1">
    <property type="nucleotide sequence ID" value="NZ_LT629750.1"/>
</dbReference>
<protein>
    <submittedName>
        <fullName evidence="3">Meso-butanediol dehydrogenase / (S,S)-butanediol dehydrogenase / diacetyl reductase</fullName>
    </submittedName>
</protein>